<evidence type="ECO:0000313" key="9">
    <source>
        <dbReference type="Proteomes" id="UP000054144"/>
    </source>
</evidence>
<dbReference type="Gene3D" id="3.20.20.100">
    <property type="entry name" value="NADP-dependent oxidoreductase domain"/>
    <property type="match status" value="1"/>
</dbReference>
<dbReference type="InterPro" id="IPR020471">
    <property type="entry name" value="AKR"/>
</dbReference>
<proteinExistence type="inferred from homology"/>
<dbReference type="OrthoDB" id="416253at2759"/>
<dbReference type="GO" id="GO:0016652">
    <property type="term" value="F:oxidoreductase activity, acting on NAD(P)H as acceptor"/>
    <property type="evidence" value="ECO:0007669"/>
    <property type="project" value="InterPro"/>
</dbReference>
<dbReference type="Proteomes" id="UP000054144">
    <property type="component" value="Unassembled WGS sequence"/>
</dbReference>
<dbReference type="PRINTS" id="PR00069">
    <property type="entry name" value="ALDKETRDTASE"/>
</dbReference>
<keyword evidence="2" id="KW-0521">NADP</keyword>
<name>A0A0D7ADS2_9AGAR</name>
<dbReference type="InterPro" id="IPR044494">
    <property type="entry name" value="AKR3C2/3"/>
</dbReference>
<dbReference type="SUPFAM" id="SSF51430">
    <property type="entry name" value="NAD(P)-linked oxidoreductase"/>
    <property type="match status" value="1"/>
</dbReference>
<dbReference type="InterPro" id="IPR036812">
    <property type="entry name" value="NAD(P)_OxRdtase_dom_sf"/>
</dbReference>
<dbReference type="EMBL" id="KN881728">
    <property type="protein sequence ID" value="KIY49038.1"/>
    <property type="molecule type" value="Genomic_DNA"/>
</dbReference>
<gene>
    <name evidence="8" type="ORF">FISHEDRAFT_42111</name>
</gene>
<protein>
    <submittedName>
        <fullName evidence="8">Conjugated polyketone reductase C1</fullName>
    </submittedName>
</protein>
<dbReference type="PIRSF" id="PIRSF000097">
    <property type="entry name" value="AKR"/>
    <property type="match status" value="1"/>
</dbReference>
<keyword evidence="3" id="KW-0560">Oxidoreductase</keyword>
<evidence type="ECO:0000256" key="1">
    <source>
        <dbReference type="ARBA" id="ARBA00007905"/>
    </source>
</evidence>
<evidence type="ECO:0000256" key="2">
    <source>
        <dbReference type="ARBA" id="ARBA00022857"/>
    </source>
</evidence>
<keyword evidence="9" id="KW-1185">Reference proteome</keyword>
<feature type="site" description="Lowers pKa of active site Tyr" evidence="6">
    <location>
        <position position="77"/>
    </location>
</feature>
<evidence type="ECO:0000256" key="4">
    <source>
        <dbReference type="PIRSR" id="PIRSR000097-1"/>
    </source>
</evidence>
<evidence type="ECO:0000256" key="6">
    <source>
        <dbReference type="PIRSR" id="PIRSR000097-3"/>
    </source>
</evidence>
<dbReference type="Pfam" id="PF00248">
    <property type="entry name" value="Aldo_ket_red"/>
    <property type="match status" value="1"/>
</dbReference>
<comment type="similarity">
    <text evidence="1">Belongs to the aldo/keto reductase family.</text>
</comment>
<dbReference type="CDD" id="cd19120">
    <property type="entry name" value="AKR_AKR3C2-3"/>
    <property type="match status" value="1"/>
</dbReference>
<dbReference type="PANTHER" id="PTHR43827:SF3">
    <property type="entry name" value="NADP-DEPENDENT OXIDOREDUCTASE DOMAIN-CONTAINING PROTEIN"/>
    <property type="match status" value="1"/>
</dbReference>
<evidence type="ECO:0000313" key="8">
    <source>
        <dbReference type="EMBL" id="KIY49038.1"/>
    </source>
</evidence>
<organism evidence="8 9">
    <name type="scientific">Fistulina hepatica ATCC 64428</name>
    <dbReference type="NCBI Taxonomy" id="1128425"/>
    <lineage>
        <taxon>Eukaryota</taxon>
        <taxon>Fungi</taxon>
        <taxon>Dikarya</taxon>
        <taxon>Basidiomycota</taxon>
        <taxon>Agaricomycotina</taxon>
        <taxon>Agaricomycetes</taxon>
        <taxon>Agaricomycetidae</taxon>
        <taxon>Agaricales</taxon>
        <taxon>Fistulinaceae</taxon>
        <taxon>Fistulina</taxon>
    </lineage>
</organism>
<dbReference type="AlphaFoldDB" id="A0A0D7ADS2"/>
<dbReference type="PANTHER" id="PTHR43827">
    <property type="entry name" value="2,5-DIKETO-D-GLUCONIC ACID REDUCTASE"/>
    <property type="match status" value="1"/>
</dbReference>
<feature type="binding site" evidence="5">
    <location>
        <position position="113"/>
    </location>
    <ligand>
        <name>substrate</name>
    </ligand>
</feature>
<sequence>MYSVPTIALSTGTKVPWLGWGNGSGNARKTAFESGKIALASGFQHIDTAQGYGNEVETGNTIRVSGIPKDNIFVTSKLSPIDNTKPVALPEVRGAVEESIKKLGFTPDLFLIHNPFVAESPADLKKMWQILEDLKAEGVLKDIGVSNFRPQDLEVILDGARYVPTVNQLEYHPYVLVHLEPVLAIHKKHGIVTSSFGPLTPLLRHPGGPLKPVLKRIAARIAADHPKLSINEVTVLLLWTRAQGVITITASGNAEHIKRLADVAPLPDLLTPAEVEEITNVGKTVHFRHYREHMEIDFPLPALPDGK</sequence>
<feature type="active site" description="Proton donor" evidence="4">
    <location>
        <position position="52"/>
    </location>
</feature>
<feature type="domain" description="NADP-dependent oxidoreductase" evidence="7">
    <location>
        <begin position="22"/>
        <end position="280"/>
    </location>
</feature>
<evidence type="ECO:0000256" key="3">
    <source>
        <dbReference type="ARBA" id="ARBA00023002"/>
    </source>
</evidence>
<dbReference type="InterPro" id="IPR023210">
    <property type="entry name" value="NADP_OxRdtase_dom"/>
</dbReference>
<evidence type="ECO:0000259" key="7">
    <source>
        <dbReference type="Pfam" id="PF00248"/>
    </source>
</evidence>
<accession>A0A0D7ADS2</accession>
<evidence type="ECO:0000256" key="5">
    <source>
        <dbReference type="PIRSR" id="PIRSR000097-2"/>
    </source>
</evidence>
<reference evidence="8 9" key="1">
    <citation type="journal article" date="2015" name="Fungal Genet. Biol.">
        <title>Evolution of novel wood decay mechanisms in Agaricales revealed by the genome sequences of Fistulina hepatica and Cylindrobasidium torrendii.</title>
        <authorList>
            <person name="Floudas D."/>
            <person name="Held B.W."/>
            <person name="Riley R."/>
            <person name="Nagy L.G."/>
            <person name="Koehler G."/>
            <person name="Ransdell A.S."/>
            <person name="Younus H."/>
            <person name="Chow J."/>
            <person name="Chiniquy J."/>
            <person name="Lipzen A."/>
            <person name="Tritt A."/>
            <person name="Sun H."/>
            <person name="Haridas S."/>
            <person name="LaButti K."/>
            <person name="Ohm R.A."/>
            <person name="Kues U."/>
            <person name="Blanchette R.A."/>
            <person name="Grigoriev I.V."/>
            <person name="Minto R.E."/>
            <person name="Hibbett D.S."/>
        </authorList>
    </citation>
    <scope>NUCLEOTIDE SEQUENCE [LARGE SCALE GENOMIC DNA]</scope>
    <source>
        <strain evidence="8 9">ATCC 64428</strain>
    </source>
</reference>
<dbReference type="GO" id="GO:0016616">
    <property type="term" value="F:oxidoreductase activity, acting on the CH-OH group of donors, NAD or NADP as acceptor"/>
    <property type="evidence" value="ECO:0007669"/>
    <property type="project" value="UniProtKB-ARBA"/>
</dbReference>